<evidence type="ECO:0000313" key="3">
    <source>
        <dbReference type="Proteomes" id="UP001378188"/>
    </source>
</evidence>
<dbReference type="EMBL" id="JAZHOF010000011">
    <property type="protein sequence ID" value="MEJ8574342.1"/>
    <property type="molecule type" value="Genomic_DNA"/>
</dbReference>
<sequence>MISIANRSLLIAAATAATLGLATSVATAGPADKAADSGAEKARPEATIGGKGSIRKVSYKTSDDDTTTDSRSYVNVPGMKNTFRANGPVVIVFCAEAYTSRTDPDDLPAMFVQATLNGTPVAPSSAAQNVTFEGNQPAHPTVWRTARCFQWATHASGKQDLRIQYRLNGGVDGDFVGLDDKSVTVMWGR</sequence>
<dbReference type="AlphaFoldDB" id="A0AAW9RVL7"/>
<name>A0AAW9RVL7_9HYPH</name>
<dbReference type="Proteomes" id="UP001378188">
    <property type="component" value="Unassembled WGS sequence"/>
</dbReference>
<feature type="chain" id="PRO_5043623051" description="Secreted protein" evidence="1">
    <location>
        <begin position="29"/>
        <end position="189"/>
    </location>
</feature>
<evidence type="ECO:0008006" key="4">
    <source>
        <dbReference type="Google" id="ProtNLM"/>
    </source>
</evidence>
<reference evidence="2 3" key="1">
    <citation type="submission" date="2024-02" db="EMBL/GenBank/DDBJ databases">
        <title>Genome analysis and characterization of Microbaculum marinisediminis sp. nov., isolated from marine sediment.</title>
        <authorList>
            <person name="Du Z.-J."/>
            <person name="Ye Y.-Q."/>
            <person name="Zhang Z.-R."/>
            <person name="Yuan S.-M."/>
            <person name="Zhang X.-Y."/>
        </authorList>
    </citation>
    <scope>NUCLEOTIDE SEQUENCE [LARGE SCALE GENOMIC DNA]</scope>
    <source>
        <strain evidence="2 3">SDUM1044001</strain>
    </source>
</reference>
<accession>A0AAW9RVL7</accession>
<comment type="caution">
    <text evidence="2">The sequence shown here is derived from an EMBL/GenBank/DDBJ whole genome shotgun (WGS) entry which is preliminary data.</text>
</comment>
<evidence type="ECO:0000313" key="2">
    <source>
        <dbReference type="EMBL" id="MEJ8574342.1"/>
    </source>
</evidence>
<proteinExistence type="predicted"/>
<protein>
    <recommendedName>
        <fullName evidence="4">Secreted protein</fullName>
    </recommendedName>
</protein>
<dbReference type="RefSeq" id="WP_340332039.1">
    <property type="nucleotide sequence ID" value="NZ_JAZHOF010000011.1"/>
</dbReference>
<gene>
    <name evidence="2" type="ORF">V3328_22855</name>
</gene>
<keyword evidence="1" id="KW-0732">Signal</keyword>
<evidence type="ECO:0000256" key="1">
    <source>
        <dbReference type="SAM" id="SignalP"/>
    </source>
</evidence>
<organism evidence="2 3">
    <name type="scientific">Microbaculum marinum</name>
    <dbReference type="NCBI Taxonomy" id="1764581"/>
    <lineage>
        <taxon>Bacteria</taxon>
        <taxon>Pseudomonadati</taxon>
        <taxon>Pseudomonadota</taxon>
        <taxon>Alphaproteobacteria</taxon>
        <taxon>Hyphomicrobiales</taxon>
        <taxon>Tepidamorphaceae</taxon>
        <taxon>Microbaculum</taxon>
    </lineage>
</organism>
<keyword evidence="3" id="KW-1185">Reference proteome</keyword>
<feature type="signal peptide" evidence="1">
    <location>
        <begin position="1"/>
        <end position="28"/>
    </location>
</feature>